<evidence type="ECO:0000313" key="2">
    <source>
        <dbReference type="EMBL" id="RMI36709.1"/>
    </source>
</evidence>
<keyword evidence="1" id="KW-1133">Transmembrane helix</keyword>
<proteinExistence type="predicted"/>
<keyword evidence="1" id="KW-0472">Membrane</keyword>
<evidence type="ECO:0000256" key="1">
    <source>
        <dbReference type="SAM" id="Phobius"/>
    </source>
</evidence>
<dbReference type="Proteomes" id="UP000282674">
    <property type="component" value="Unassembled WGS sequence"/>
</dbReference>
<gene>
    <name evidence="2" type="ORF">EBO15_37945</name>
</gene>
<reference evidence="2 3" key="1">
    <citation type="submission" date="2018-10" db="EMBL/GenBank/DDBJ databases">
        <title>Isolation from soil.</title>
        <authorList>
            <person name="Hu J."/>
        </authorList>
    </citation>
    <scope>NUCLEOTIDE SEQUENCE [LARGE SCALE GENOMIC DNA]</scope>
    <source>
        <strain evidence="2 3">NEAU-Ht49</strain>
    </source>
</reference>
<dbReference type="EMBL" id="RFFG01000128">
    <property type="protein sequence ID" value="RMI36709.1"/>
    <property type="molecule type" value="Genomic_DNA"/>
</dbReference>
<name>A0A3M2LGT6_9ACTN</name>
<evidence type="ECO:0000313" key="3">
    <source>
        <dbReference type="Proteomes" id="UP000282674"/>
    </source>
</evidence>
<protein>
    <submittedName>
        <fullName evidence="2">Uncharacterized protein</fullName>
    </submittedName>
</protein>
<keyword evidence="1" id="KW-0812">Transmembrane</keyword>
<sequence>MSPHPFQLDAAPWLVLLVIAWPLTVVITCVLRCRIARAAINKSDVRDLPQVLTALGPLLRDTFTPVPGLPAPPPLALRAETAAPEAAMNLQKAPATVETTQ</sequence>
<dbReference type="RefSeq" id="WP_122199302.1">
    <property type="nucleotide sequence ID" value="NZ_JBHSKC010000020.1"/>
</dbReference>
<keyword evidence="3" id="KW-1185">Reference proteome</keyword>
<feature type="transmembrane region" description="Helical" evidence="1">
    <location>
        <begin position="12"/>
        <end position="33"/>
    </location>
</feature>
<dbReference type="AlphaFoldDB" id="A0A3M2LGT6"/>
<organism evidence="2 3">
    <name type="scientific">Actinomadura harenae</name>
    <dbReference type="NCBI Taxonomy" id="2483351"/>
    <lineage>
        <taxon>Bacteria</taxon>
        <taxon>Bacillati</taxon>
        <taxon>Actinomycetota</taxon>
        <taxon>Actinomycetes</taxon>
        <taxon>Streptosporangiales</taxon>
        <taxon>Thermomonosporaceae</taxon>
        <taxon>Actinomadura</taxon>
    </lineage>
</organism>
<comment type="caution">
    <text evidence="2">The sequence shown here is derived from an EMBL/GenBank/DDBJ whole genome shotgun (WGS) entry which is preliminary data.</text>
</comment>
<accession>A0A3M2LGT6</accession>